<organism evidence="1 2">
    <name type="scientific">Castilleja foliolosa</name>
    <dbReference type="NCBI Taxonomy" id="1961234"/>
    <lineage>
        <taxon>Eukaryota</taxon>
        <taxon>Viridiplantae</taxon>
        <taxon>Streptophyta</taxon>
        <taxon>Embryophyta</taxon>
        <taxon>Tracheophyta</taxon>
        <taxon>Spermatophyta</taxon>
        <taxon>Magnoliopsida</taxon>
        <taxon>eudicotyledons</taxon>
        <taxon>Gunneridae</taxon>
        <taxon>Pentapetalae</taxon>
        <taxon>asterids</taxon>
        <taxon>lamiids</taxon>
        <taxon>Lamiales</taxon>
        <taxon>Orobanchaceae</taxon>
        <taxon>Pedicularideae</taxon>
        <taxon>Castillejinae</taxon>
        <taxon>Castilleja</taxon>
    </lineage>
</organism>
<evidence type="ECO:0000313" key="1">
    <source>
        <dbReference type="EMBL" id="KAL3647910.1"/>
    </source>
</evidence>
<evidence type="ECO:0000313" key="2">
    <source>
        <dbReference type="Proteomes" id="UP001632038"/>
    </source>
</evidence>
<dbReference type="PANTHER" id="PTHR35095:SF1">
    <property type="entry name" value="OS05G0143300 PROTEIN"/>
    <property type="match status" value="1"/>
</dbReference>
<dbReference type="EMBL" id="JAVIJP010000009">
    <property type="protein sequence ID" value="KAL3647910.1"/>
    <property type="molecule type" value="Genomic_DNA"/>
</dbReference>
<protein>
    <submittedName>
        <fullName evidence="1">Uncharacterized protein</fullName>
    </submittedName>
</protein>
<gene>
    <name evidence="1" type="ORF">CASFOL_008878</name>
</gene>
<sequence length="412" mass="46014">MVELCLMASHGYPLGFHSEHVSNRVSEEFHNHLPYHRSNQELVNKLSLNLSPQQKDELRSNGGLLDSHHFARTIDSTSKRPMLVDFQDPNSDSALLSFGIAERFLRHEKILKLLSSKPIEEQRRLLDLSLLYDLVGPQSPIVDLPPQPFNSVSALCFNDDAQPLQNLIHPNQELYFNEPFLGPPQYICTGTELNDVISVISDFYTSKNTNKSSRQTMLVPYFERRRRAHVNIGVSMLAATETASLKSHDKAKISQKKKTNSRAVKERDIYNNSYIHACESLLSMMVGRKQQEGKNVILSLKKAGPQLPHLLTQLSASIAGTGIAVVLSVICRVVCSKVPFCGSRALSTGLGLGLVWLSWAVNKLGDTITMISKNYGRAGEKEEEMIDNLDMNLKDIYFRVAAVMAVVVLKVA</sequence>
<proteinExistence type="predicted"/>
<reference evidence="2" key="1">
    <citation type="journal article" date="2024" name="IScience">
        <title>Strigolactones Initiate the Formation of Haustorium-like Structures in Castilleja.</title>
        <authorList>
            <person name="Buerger M."/>
            <person name="Peterson D."/>
            <person name="Chory J."/>
        </authorList>
    </citation>
    <scope>NUCLEOTIDE SEQUENCE [LARGE SCALE GENOMIC DNA]</scope>
</reference>
<comment type="caution">
    <text evidence="1">The sequence shown here is derived from an EMBL/GenBank/DDBJ whole genome shotgun (WGS) entry which is preliminary data.</text>
</comment>
<dbReference type="Proteomes" id="UP001632038">
    <property type="component" value="Unassembled WGS sequence"/>
</dbReference>
<keyword evidence="2" id="KW-1185">Reference proteome</keyword>
<dbReference type="PANTHER" id="PTHR35095">
    <property type="entry name" value="OS05G0143300 PROTEIN"/>
    <property type="match status" value="1"/>
</dbReference>
<accession>A0ABD3E083</accession>
<dbReference type="AlphaFoldDB" id="A0ABD3E083"/>
<name>A0ABD3E083_9LAMI</name>